<dbReference type="SUPFAM" id="SSF51445">
    <property type="entry name" value="(Trans)glycosidases"/>
    <property type="match status" value="1"/>
</dbReference>
<name>A0A0C9LWD0_9FUNG</name>
<dbReference type="Pfam" id="PF02065">
    <property type="entry name" value="Melibiase"/>
    <property type="match status" value="1"/>
</dbReference>
<evidence type="ECO:0000256" key="2">
    <source>
        <dbReference type="ARBA" id="ARBA00012755"/>
    </source>
</evidence>
<evidence type="ECO:0000256" key="3">
    <source>
        <dbReference type="ARBA" id="ARBA00022801"/>
    </source>
</evidence>
<evidence type="ECO:0000256" key="4">
    <source>
        <dbReference type="ARBA" id="ARBA00023295"/>
    </source>
</evidence>
<dbReference type="InterPro" id="IPR050985">
    <property type="entry name" value="Alpha-glycosidase_related"/>
</dbReference>
<comment type="catalytic activity">
    <reaction evidence="1">
        <text>Hydrolysis of terminal, non-reducing alpha-D-galactose residues in alpha-D-galactosides, including galactose oligosaccharides, galactomannans and galactolipids.</text>
        <dbReference type="EC" id="3.2.1.22"/>
    </reaction>
</comment>
<keyword evidence="7" id="KW-1185">Reference proteome</keyword>
<dbReference type="InterPro" id="IPR013785">
    <property type="entry name" value="Aldolase_TIM"/>
</dbReference>
<dbReference type="GO" id="GO:0004557">
    <property type="term" value="F:alpha-galactosidase activity"/>
    <property type="evidence" value="ECO:0007669"/>
    <property type="project" value="UniProtKB-EC"/>
</dbReference>
<dbReference type="Proteomes" id="UP000053815">
    <property type="component" value="Unassembled WGS sequence"/>
</dbReference>
<evidence type="ECO:0000313" key="6">
    <source>
        <dbReference type="EMBL" id="GAN08310.1"/>
    </source>
</evidence>
<dbReference type="GO" id="GO:0016052">
    <property type="term" value="P:carbohydrate catabolic process"/>
    <property type="evidence" value="ECO:0007669"/>
    <property type="project" value="InterPro"/>
</dbReference>
<keyword evidence="4" id="KW-0326">Glycosidase</keyword>
<feature type="signal peptide" evidence="5">
    <location>
        <begin position="1"/>
        <end position="19"/>
    </location>
</feature>
<dbReference type="PANTHER" id="PTHR43053:SF3">
    <property type="entry name" value="ALPHA-GALACTOSIDASE C-RELATED"/>
    <property type="match status" value="1"/>
</dbReference>
<gene>
    <name evidence="6" type="ORF">MAM1_0199d07819</name>
</gene>
<protein>
    <recommendedName>
        <fullName evidence="2">alpha-galactosidase</fullName>
        <ecNumber evidence="2">3.2.1.22</ecNumber>
    </recommendedName>
</protein>
<feature type="chain" id="PRO_5002214696" description="alpha-galactosidase" evidence="5">
    <location>
        <begin position="20"/>
        <end position="867"/>
    </location>
</feature>
<keyword evidence="3" id="KW-0378">Hydrolase</keyword>
<dbReference type="PANTHER" id="PTHR43053">
    <property type="entry name" value="GLYCOSIDASE FAMILY 31"/>
    <property type="match status" value="1"/>
</dbReference>
<keyword evidence="5" id="KW-0732">Signal</keyword>
<dbReference type="InterPro" id="IPR002252">
    <property type="entry name" value="Glyco_hydro_36"/>
</dbReference>
<accession>A0A0C9LWD0</accession>
<dbReference type="CDD" id="cd14791">
    <property type="entry name" value="GH36"/>
    <property type="match status" value="1"/>
</dbReference>
<evidence type="ECO:0000256" key="1">
    <source>
        <dbReference type="ARBA" id="ARBA00001255"/>
    </source>
</evidence>
<dbReference type="Gene3D" id="3.20.20.70">
    <property type="entry name" value="Aldolase class I"/>
    <property type="match status" value="1"/>
</dbReference>
<reference evidence="6" key="1">
    <citation type="submission" date="2014-09" db="EMBL/GenBank/DDBJ databases">
        <title>Draft genome sequence of an oleaginous Mucoromycotina fungus Mucor ambiguus NBRC6742.</title>
        <authorList>
            <person name="Takeda I."/>
            <person name="Yamane N."/>
            <person name="Morita T."/>
            <person name="Tamano K."/>
            <person name="Machida M."/>
            <person name="Baker S."/>
            <person name="Koike H."/>
        </authorList>
    </citation>
    <scope>NUCLEOTIDE SEQUENCE</scope>
    <source>
        <strain evidence="6">NBRC 6742</strain>
    </source>
</reference>
<dbReference type="STRING" id="91626.A0A0C9LWD0"/>
<organism evidence="6">
    <name type="scientific">Mucor ambiguus</name>
    <dbReference type="NCBI Taxonomy" id="91626"/>
    <lineage>
        <taxon>Eukaryota</taxon>
        <taxon>Fungi</taxon>
        <taxon>Fungi incertae sedis</taxon>
        <taxon>Mucoromycota</taxon>
        <taxon>Mucoromycotina</taxon>
        <taxon>Mucoromycetes</taxon>
        <taxon>Mucorales</taxon>
        <taxon>Mucorineae</taxon>
        <taxon>Mucoraceae</taxon>
        <taxon>Mucor</taxon>
    </lineage>
</organism>
<proteinExistence type="predicted"/>
<dbReference type="InterPro" id="IPR017853">
    <property type="entry name" value="GH"/>
</dbReference>
<dbReference type="EC" id="3.2.1.22" evidence="2"/>
<dbReference type="AlphaFoldDB" id="A0A0C9LWD0"/>
<dbReference type="OrthoDB" id="5795902at2759"/>
<evidence type="ECO:0000256" key="5">
    <source>
        <dbReference type="SAM" id="SignalP"/>
    </source>
</evidence>
<dbReference type="EMBL" id="DF836488">
    <property type="protein sequence ID" value="GAN08310.1"/>
    <property type="molecule type" value="Genomic_DNA"/>
</dbReference>
<sequence>MRLIFFFFFSFVVIPYIYAMSTPFETLLLETPSVANIKYTVNGVDTSLSLPLHSTATIGQLKVEKSARLLDPDSYRVVYEFTPLQDTVVMQHLEIHYEMDLQQQVMLAEGFQCWSTTKELGPHSRLSAIPSVVSWITQFNLQGDYDFFNYSGQPGHIHSTGYTYLRDTKSNHIVFFGSLSESSGYTYYKADLNSNKFSLYKDIEGKQLNKGETLSIELLVAQRDASRDLRSIWEQYADHFDPKHEFRNPRHLTGWSSWYNFYERVTEDDVISSLIAFKQHKYPIDVFQIDDGFEQQIGDWLDVDPVKFPRGMKVLADDIKKQDYIPGIWLAPFAVGFKSKIVKQHPEWLLKHPDGSLVVAGPNWGGFYAMDIYNEEACKYLELVFDEVIDAWGYRLLKLDFIFAAAMIPRLGKSRGEILWDAMDLIVKWTHKRALLLASGVTLPSTWGRFEYSRVSSDASPWWDHSVLRLANVRERVATNNAITSTLNRWAMGSTVFGSDPDVFFVRSNNNKLTKEEKHTLLTINVVFGQLTLMSDNVNLYDKQEHKLYSSIFPKPEARVLDVAPVGNDLYQATFECYGREYIFITNLSPIPVTAQLPLDERGNYEYFFERSNVLISGSRVDWLPSQSNIFLKSHETRLFMKIAAKNDKFMGSTGHIVPGSEIEHMTEDDQGVVRITLRKPHMSKKNRIYLKLESNNSDLPSVYVDGQLALRVERVVWNEHISVAKTALEDDPWKGLKEYWLKVINTFTEENPSIKVVNNSYKVDWEELFNTRLIKMSNKRLHSAVTQSFKSATDDALKKSNSLFNGQVTISNIIIINEIKSVKKSLTHEPVPSKKDLLYYNILDFASKNKENGTRRALGNHFDRFF</sequence>
<evidence type="ECO:0000313" key="7">
    <source>
        <dbReference type="Proteomes" id="UP000053815"/>
    </source>
</evidence>